<dbReference type="SUPFAM" id="SSF53335">
    <property type="entry name" value="S-adenosyl-L-methionine-dependent methyltransferases"/>
    <property type="match status" value="1"/>
</dbReference>
<evidence type="ECO:0000313" key="2">
    <source>
        <dbReference type="Proteomes" id="UP000524237"/>
    </source>
</evidence>
<evidence type="ECO:0000313" key="1">
    <source>
        <dbReference type="EMBL" id="MBA8827971.1"/>
    </source>
</evidence>
<name>A0A7W3PN87_9MICO</name>
<dbReference type="EMBL" id="JACGWU010000001">
    <property type="protein sequence ID" value="MBA8827971.1"/>
    <property type="molecule type" value="Genomic_DNA"/>
</dbReference>
<organism evidence="1 2">
    <name type="scientific">Alpinimonas psychrophila</name>
    <dbReference type="NCBI Taxonomy" id="748908"/>
    <lineage>
        <taxon>Bacteria</taxon>
        <taxon>Bacillati</taxon>
        <taxon>Actinomycetota</taxon>
        <taxon>Actinomycetes</taxon>
        <taxon>Micrococcales</taxon>
        <taxon>Microbacteriaceae</taxon>
        <taxon>Alpinimonas</taxon>
    </lineage>
</organism>
<proteinExistence type="predicted"/>
<dbReference type="AlphaFoldDB" id="A0A7W3PN87"/>
<dbReference type="GO" id="GO:0032259">
    <property type="term" value="P:methylation"/>
    <property type="evidence" value="ECO:0007669"/>
    <property type="project" value="UniProtKB-KW"/>
</dbReference>
<protein>
    <submittedName>
        <fullName evidence="1">SAM-dependent methyltransferase</fullName>
    </submittedName>
</protein>
<keyword evidence="1" id="KW-0489">Methyltransferase</keyword>
<comment type="caution">
    <text evidence="1">The sequence shown here is derived from an EMBL/GenBank/DDBJ whole genome shotgun (WGS) entry which is preliminary data.</text>
</comment>
<dbReference type="RefSeq" id="WP_182483448.1">
    <property type="nucleotide sequence ID" value="NZ_JACGWU010000001.1"/>
</dbReference>
<dbReference type="Proteomes" id="UP000524237">
    <property type="component" value="Unassembled WGS sequence"/>
</dbReference>
<keyword evidence="1" id="KW-0808">Transferase</keyword>
<dbReference type="GO" id="GO:0008168">
    <property type="term" value="F:methyltransferase activity"/>
    <property type="evidence" value="ECO:0007669"/>
    <property type="project" value="UniProtKB-KW"/>
</dbReference>
<dbReference type="InterPro" id="IPR029063">
    <property type="entry name" value="SAM-dependent_MTases_sf"/>
</dbReference>
<dbReference type="Gene3D" id="3.40.50.150">
    <property type="entry name" value="Vaccinia Virus protein VP39"/>
    <property type="match status" value="1"/>
</dbReference>
<gene>
    <name evidence="1" type="ORF">FB555_000042</name>
</gene>
<accession>A0A7W3PN87</accession>
<reference evidence="1 2" key="1">
    <citation type="submission" date="2020-07" db="EMBL/GenBank/DDBJ databases">
        <title>Sequencing the genomes of 1000 actinobacteria strains.</title>
        <authorList>
            <person name="Klenk H.-P."/>
        </authorList>
    </citation>
    <scope>NUCLEOTIDE SEQUENCE [LARGE SCALE GENOMIC DNA]</scope>
    <source>
        <strain evidence="1 2">DSM 23737</strain>
    </source>
</reference>
<keyword evidence="2" id="KW-1185">Reference proteome</keyword>
<sequence>MAEGTITRGTTNPNRLRRVDRWLQTWPELRTTDDPLVVDLGYGASAVTPLELMQRLRKARPDVQLIGLEIHPERVALARRELEEARALAEARVLEGTPPPLPFRGTARVARDVADMQNVSFERGGFEVPLPRNRRAVIIRAFNVLRQYDEGEVAPAWERMLTRLQPGGVLVDGTCDEIGRIASWIAVTPPGIQKSGHPAVPGGPQTLSISLRLDELELPSIVAERLPKALIHRNVEGENIHRFLTDLDRAWRVNAPLRDFGATQRWIATVSALRDAGWPIRAGRTRWRLGELTVDWAAVAPLA</sequence>